<keyword evidence="15" id="KW-1185">Reference proteome</keyword>
<proteinExistence type="predicted"/>
<evidence type="ECO:0000256" key="3">
    <source>
        <dbReference type="ARBA" id="ARBA00012438"/>
    </source>
</evidence>
<dbReference type="Pfam" id="PF02518">
    <property type="entry name" value="HATPase_c"/>
    <property type="match status" value="1"/>
</dbReference>
<keyword evidence="4" id="KW-0597">Phosphoprotein</keyword>
<evidence type="ECO:0000259" key="13">
    <source>
        <dbReference type="PROSITE" id="PS50885"/>
    </source>
</evidence>
<organism evidence="14 15">
    <name type="scientific">Paraburkholderia silvatlantica</name>
    <dbReference type="NCBI Taxonomy" id="321895"/>
    <lineage>
        <taxon>Bacteria</taxon>
        <taxon>Pseudomonadati</taxon>
        <taxon>Pseudomonadota</taxon>
        <taxon>Betaproteobacteria</taxon>
        <taxon>Burkholderiales</taxon>
        <taxon>Burkholderiaceae</taxon>
        <taxon>Paraburkholderia</taxon>
    </lineage>
</organism>
<dbReference type="SUPFAM" id="SSF158472">
    <property type="entry name" value="HAMP domain-like"/>
    <property type="match status" value="1"/>
</dbReference>
<dbReference type="SMART" id="SM00387">
    <property type="entry name" value="HATPase_c"/>
    <property type="match status" value="1"/>
</dbReference>
<keyword evidence="5" id="KW-0808">Transferase</keyword>
<dbReference type="InterPro" id="IPR036890">
    <property type="entry name" value="HATPase_C_sf"/>
</dbReference>
<sequence>MKMSFWRSTIFRLLTMYALVFAASVVGLVGFNYWNSARYTAQQADFNINWQFEYFSALPRNVLIDEVNAHLRAEMRRPINYYGLFSRDGKHIAGDIAVLPADVKPGGAGEWFRPELSQDVRQHPTFMWTRAMVLPDGDTFIVARNVDEMTQLRNYVLGGLAWSGVVALLGGIGLGILFSAAQLRRLNEIRHLSYLIAQGDLKTRLPLRGRDELAWLSQIINRMLDEIARLMGEVKSACDGIAHDLRTPLIHIRSLLARIDAERLQQEDSQNLQQAKGAADEVLRRFAAILRISEIENLRRRGAFSDTAMHVLCREVGELYAPVAADKGVNLELDLQDTQPVRADSALMFEALANIVDNAIKFAQENGKVVIATGQAKHGPRITICDDGPGIPANERSAVLQRFYRSESTRERPGSGLGLSIVQAVMHLHEFRLTLSDANPGTCVTLDCCPGHVFI</sequence>
<dbReference type="InterPro" id="IPR036097">
    <property type="entry name" value="HisK_dim/P_sf"/>
</dbReference>
<dbReference type="Gene3D" id="6.10.340.10">
    <property type="match status" value="1"/>
</dbReference>
<feature type="transmembrane region" description="Helical" evidence="11">
    <location>
        <begin position="12"/>
        <end position="34"/>
    </location>
</feature>
<reference evidence="14 15" key="1">
    <citation type="submission" date="2020-08" db="EMBL/GenBank/DDBJ databases">
        <title>Genomic Encyclopedia of Type Strains, Phase IV (KMG-V): Genome sequencing to study the core and pangenomes of soil and plant-associated prokaryotes.</title>
        <authorList>
            <person name="Whitman W."/>
        </authorList>
    </citation>
    <scope>NUCLEOTIDE SEQUENCE [LARGE SCALE GENOMIC DNA]</scope>
    <source>
        <strain evidence="14 15">SRMrh-85</strain>
    </source>
</reference>
<comment type="caution">
    <text evidence="14">The sequence shown here is derived from an EMBL/GenBank/DDBJ whole genome shotgun (WGS) entry which is preliminary data.</text>
</comment>
<accession>A0ABR6FL41</accession>
<evidence type="ECO:0000256" key="2">
    <source>
        <dbReference type="ARBA" id="ARBA00004370"/>
    </source>
</evidence>
<dbReference type="Proteomes" id="UP000533533">
    <property type="component" value="Unassembled WGS sequence"/>
</dbReference>
<dbReference type="SUPFAM" id="SSF55874">
    <property type="entry name" value="ATPase domain of HSP90 chaperone/DNA topoisomerase II/histidine kinase"/>
    <property type="match status" value="1"/>
</dbReference>
<evidence type="ECO:0000256" key="11">
    <source>
        <dbReference type="SAM" id="Phobius"/>
    </source>
</evidence>
<keyword evidence="7 14" id="KW-0418">Kinase</keyword>
<dbReference type="SMART" id="SM00304">
    <property type="entry name" value="HAMP"/>
    <property type="match status" value="1"/>
</dbReference>
<dbReference type="InterPro" id="IPR003594">
    <property type="entry name" value="HATPase_dom"/>
</dbReference>
<evidence type="ECO:0000256" key="4">
    <source>
        <dbReference type="ARBA" id="ARBA00022553"/>
    </source>
</evidence>
<dbReference type="PROSITE" id="PS50109">
    <property type="entry name" value="HIS_KIN"/>
    <property type="match status" value="1"/>
</dbReference>
<feature type="domain" description="Histidine kinase" evidence="12">
    <location>
        <begin position="240"/>
        <end position="446"/>
    </location>
</feature>
<dbReference type="InterPro" id="IPR050428">
    <property type="entry name" value="TCS_sensor_his_kinase"/>
</dbReference>
<keyword evidence="8 11" id="KW-1133">Transmembrane helix</keyword>
<evidence type="ECO:0000256" key="10">
    <source>
        <dbReference type="ARBA" id="ARBA00023136"/>
    </source>
</evidence>
<dbReference type="GO" id="GO:0016301">
    <property type="term" value="F:kinase activity"/>
    <property type="evidence" value="ECO:0007669"/>
    <property type="project" value="UniProtKB-KW"/>
</dbReference>
<evidence type="ECO:0000259" key="12">
    <source>
        <dbReference type="PROSITE" id="PS50109"/>
    </source>
</evidence>
<dbReference type="RefSeq" id="WP_110385543.1">
    <property type="nucleotide sequence ID" value="NZ_JACHVZ010000006.1"/>
</dbReference>
<dbReference type="InterPro" id="IPR003660">
    <property type="entry name" value="HAMP_dom"/>
</dbReference>
<keyword evidence="10 11" id="KW-0472">Membrane</keyword>
<dbReference type="Pfam" id="PF00672">
    <property type="entry name" value="HAMP"/>
    <property type="match status" value="1"/>
</dbReference>
<dbReference type="InterPro" id="IPR003661">
    <property type="entry name" value="HisK_dim/P_dom"/>
</dbReference>
<dbReference type="CDD" id="cd00075">
    <property type="entry name" value="HATPase"/>
    <property type="match status" value="1"/>
</dbReference>
<comment type="subcellular location">
    <subcellularLocation>
        <location evidence="2">Membrane</location>
    </subcellularLocation>
</comment>
<evidence type="ECO:0000256" key="5">
    <source>
        <dbReference type="ARBA" id="ARBA00022679"/>
    </source>
</evidence>
<dbReference type="PROSITE" id="PS50885">
    <property type="entry name" value="HAMP"/>
    <property type="match status" value="1"/>
</dbReference>
<dbReference type="Gene3D" id="3.30.565.10">
    <property type="entry name" value="Histidine kinase-like ATPase, C-terminal domain"/>
    <property type="match status" value="1"/>
</dbReference>
<dbReference type="SUPFAM" id="SSF47384">
    <property type="entry name" value="Homodimeric domain of signal transducing histidine kinase"/>
    <property type="match status" value="1"/>
</dbReference>
<protein>
    <recommendedName>
        <fullName evidence="3">histidine kinase</fullName>
        <ecNumber evidence="3">2.7.13.3</ecNumber>
    </recommendedName>
</protein>
<dbReference type="PANTHER" id="PTHR45436:SF8">
    <property type="entry name" value="HISTIDINE KINASE"/>
    <property type="match status" value="1"/>
</dbReference>
<feature type="transmembrane region" description="Helical" evidence="11">
    <location>
        <begin position="159"/>
        <end position="181"/>
    </location>
</feature>
<dbReference type="PRINTS" id="PR00344">
    <property type="entry name" value="BCTRLSENSOR"/>
</dbReference>
<comment type="catalytic activity">
    <reaction evidence="1">
        <text>ATP + protein L-histidine = ADP + protein N-phospho-L-histidine.</text>
        <dbReference type="EC" id="2.7.13.3"/>
    </reaction>
</comment>
<dbReference type="Gene3D" id="1.10.287.130">
    <property type="match status" value="1"/>
</dbReference>
<keyword evidence="9" id="KW-0902">Two-component regulatory system</keyword>
<feature type="domain" description="HAMP" evidence="13">
    <location>
        <begin position="180"/>
        <end position="232"/>
    </location>
</feature>
<keyword evidence="6 11" id="KW-0812">Transmembrane</keyword>
<dbReference type="CDD" id="cd06225">
    <property type="entry name" value="HAMP"/>
    <property type="match status" value="1"/>
</dbReference>
<evidence type="ECO:0000256" key="6">
    <source>
        <dbReference type="ARBA" id="ARBA00022692"/>
    </source>
</evidence>
<dbReference type="CDD" id="cd00082">
    <property type="entry name" value="HisKA"/>
    <property type="match status" value="1"/>
</dbReference>
<name>A0ABR6FL41_9BURK</name>
<evidence type="ECO:0000313" key="15">
    <source>
        <dbReference type="Proteomes" id="UP000533533"/>
    </source>
</evidence>
<dbReference type="EC" id="2.7.13.3" evidence="3"/>
<dbReference type="EMBL" id="JACHVZ010000006">
    <property type="protein sequence ID" value="MBB2928144.1"/>
    <property type="molecule type" value="Genomic_DNA"/>
</dbReference>
<dbReference type="InterPro" id="IPR004358">
    <property type="entry name" value="Sig_transdc_His_kin-like_C"/>
</dbReference>
<dbReference type="PANTHER" id="PTHR45436">
    <property type="entry name" value="SENSOR HISTIDINE KINASE YKOH"/>
    <property type="match status" value="1"/>
</dbReference>
<gene>
    <name evidence="14" type="ORF">FHX59_002565</name>
</gene>
<evidence type="ECO:0000256" key="9">
    <source>
        <dbReference type="ARBA" id="ARBA00023012"/>
    </source>
</evidence>
<evidence type="ECO:0000256" key="7">
    <source>
        <dbReference type="ARBA" id="ARBA00022777"/>
    </source>
</evidence>
<evidence type="ECO:0000313" key="14">
    <source>
        <dbReference type="EMBL" id="MBB2928144.1"/>
    </source>
</evidence>
<dbReference type="InterPro" id="IPR005467">
    <property type="entry name" value="His_kinase_dom"/>
</dbReference>
<evidence type="ECO:0000256" key="8">
    <source>
        <dbReference type="ARBA" id="ARBA00022989"/>
    </source>
</evidence>
<evidence type="ECO:0000256" key="1">
    <source>
        <dbReference type="ARBA" id="ARBA00000085"/>
    </source>
</evidence>